<gene>
    <name evidence="2" type="ORF">E4100_08325</name>
</gene>
<evidence type="ECO:0000256" key="1">
    <source>
        <dbReference type="SAM" id="Phobius"/>
    </source>
</evidence>
<reference evidence="2 3" key="1">
    <citation type="submission" date="2019-03" db="EMBL/GenBank/DDBJ databases">
        <title>Draft genome sequence data and analysis of a Fermenting Bacterium, Soehngenia longevitae strain 1933PT, isolated from petroleum reservoir in Azerbaijan.</title>
        <authorList>
            <person name="Grouzdev D.S."/>
            <person name="Bidzhieva S.K."/>
            <person name="Sokolova D.S."/>
            <person name="Tourova T.P."/>
            <person name="Poltaraus A.B."/>
            <person name="Nazina T.N."/>
        </authorList>
    </citation>
    <scope>NUCLEOTIDE SEQUENCE [LARGE SCALE GENOMIC DNA]</scope>
    <source>
        <strain evidence="2 3">1933P</strain>
    </source>
</reference>
<organism evidence="2 3">
    <name type="scientific">Soehngenia longivitae</name>
    <dbReference type="NCBI Taxonomy" id="2562294"/>
    <lineage>
        <taxon>Bacteria</taxon>
        <taxon>Bacillati</taxon>
        <taxon>Bacillota</taxon>
        <taxon>Tissierellia</taxon>
        <taxon>Tissierellales</taxon>
        <taxon>Tissierellaceae</taxon>
        <taxon>Soehngenia</taxon>
    </lineage>
</organism>
<keyword evidence="1" id="KW-0812">Transmembrane</keyword>
<keyword evidence="1" id="KW-0472">Membrane</keyword>
<comment type="caution">
    <text evidence="2">The sequence shown here is derived from an EMBL/GenBank/DDBJ whole genome shotgun (WGS) entry which is preliminary data.</text>
</comment>
<name>A0A4Z0D4T3_9FIRM</name>
<proteinExistence type="predicted"/>
<dbReference type="OrthoDB" id="6315255at2"/>
<dbReference type="AlphaFoldDB" id="A0A4Z0D4T3"/>
<dbReference type="EMBL" id="SRIB01000012">
    <property type="protein sequence ID" value="TFZ39489.1"/>
    <property type="molecule type" value="Genomic_DNA"/>
</dbReference>
<dbReference type="RefSeq" id="WP_135271587.1">
    <property type="nucleotide sequence ID" value="NZ_SRIB01000012.1"/>
</dbReference>
<accession>A0A4Z0D4T3</accession>
<keyword evidence="1" id="KW-1133">Transmembrane helix</keyword>
<evidence type="ECO:0000313" key="2">
    <source>
        <dbReference type="EMBL" id="TFZ39489.1"/>
    </source>
</evidence>
<feature type="transmembrane region" description="Helical" evidence="1">
    <location>
        <begin position="7"/>
        <end position="25"/>
    </location>
</feature>
<protein>
    <submittedName>
        <fullName evidence="2">Uncharacterized protein</fullName>
    </submittedName>
</protein>
<sequence>MSINNKIFQPITIYTALMISFYLFINSPLFSKIVLVLIFISALFMAINTFKEKNSSQRVKNTLFELMYCVLVYITMKYGSRYIGNVYSSLLVVIEYLIYINIVNPKLMNRQIFTSIKK</sequence>
<dbReference type="Proteomes" id="UP000298381">
    <property type="component" value="Unassembled WGS sequence"/>
</dbReference>
<keyword evidence="3" id="KW-1185">Reference proteome</keyword>
<feature type="transmembrane region" description="Helical" evidence="1">
    <location>
        <begin position="86"/>
        <end position="103"/>
    </location>
</feature>
<feature type="transmembrane region" description="Helical" evidence="1">
    <location>
        <begin position="31"/>
        <end position="50"/>
    </location>
</feature>
<evidence type="ECO:0000313" key="3">
    <source>
        <dbReference type="Proteomes" id="UP000298381"/>
    </source>
</evidence>